<dbReference type="STRING" id="471704.A0A151IU04"/>
<keyword evidence="4" id="KW-1185">Reference proteome</keyword>
<dbReference type="Pfam" id="PF17921">
    <property type="entry name" value="Integrase_H2C2"/>
    <property type="match status" value="1"/>
</dbReference>
<name>A0A151IU04_9HYME</name>
<dbReference type="InterPro" id="IPR036397">
    <property type="entry name" value="RNaseH_sf"/>
</dbReference>
<sequence length="549" mass="62594">MSIVDETSYEPILYELLEYFVRKQEPELIIVAKILMQEVWTLRLDWDDHLPPCSEEMLGFFTEILIFNSITKAICQRVQRMRKAPKSSLSYPIGPTDLLLAKRYWIIAVQSVAFYKELELITAQGFVPPSQLIARLTPFKDSDGILRVGGRLQASMLTMEAKHPAILPKQSPFTTLVIADSHKRTLHGGTQLTLCTTREEFWIMGGRVPIRSYIHKCIQCTRYRRNRAQQLMGQLPKERVIPSRSFLNTGVDYAGPFTLKTWKGRNARTYKGYIALFVCLSTSAVHLELVTDYSTEAFIAAYKRFTGRRGICASLWSNCGTNFKGADVTLQRLFSKATEESNHLLSLLANDGTQWNFNPPSASHFGGKWEAGVKSVKYHFHRVMGEVTLTYEEFTTLLIQIEAILNSRHLTSCSDDPDDLNVLTPGHFIMGCAPTLIPEPSLEDVQLSHLSRWQLIRQMIDRFWTRWSKEYLQRHQAISKWMSKTKDIGVGSMVLIIDERYPPAKWPLGRVTEVHPGKDGLIRVATIKTQSTVLKRPIVKLCLLPVQAD</sequence>
<evidence type="ECO:0000313" key="3">
    <source>
        <dbReference type="EMBL" id="KYN10479.1"/>
    </source>
</evidence>
<dbReference type="SUPFAM" id="SSF53098">
    <property type="entry name" value="Ribonuclease H-like"/>
    <property type="match status" value="1"/>
</dbReference>
<feature type="domain" description="DUF5641" evidence="2">
    <location>
        <begin position="451"/>
        <end position="544"/>
    </location>
</feature>
<proteinExistence type="predicted"/>
<dbReference type="Pfam" id="PF18701">
    <property type="entry name" value="DUF5641"/>
    <property type="match status" value="1"/>
</dbReference>
<dbReference type="InterPro" id="IPR040676">
    <property type="entry name" value="DUF5641"/>
</dbReference>
<dbReference type="GO" id="GO:0003676">
    <property type="term" value="F:nucleic acid binding"/>
    <property type="evidence" value="ECO:0007669"/>
    <property type="project" value="InterPro"/>
</dbReference>
<reference evidence="3 4" key="1">
    <citation type="submission" date="2015-09" db="EMBL/GenBank/DDBJ databases">
        <title>Trachymyrmex cornetzi WGS genome.</title>
        <authorList>
            <person name="Nygaard S."/>
            <person name="Hu H."/>
            <person name="Boomsma J."/>
            <person name="Zhang G."/>
        </authorList>
    </citation>
    <scope>NUCLEOTIDE SEQUENCE [LARGE SCALE GENOMIC DNA]</scope>
    <source>
        <strain evidence="3">Tcor2-1</strain>
        <tissue evidence="3">Whole body</tissue>
    </source>
</reference>
<dbReference type="InterPro" id="IPR012337">
    <property type="entry name" value="RNaseH-like_sf"/>
</dbReference>
<feature type="domain" description="Integrase zinc-binding" evidence="1">
    <location>
        <begin position="174"/>
        <end position="225"/>
    </location>
</feature>
<dbReference type="AlphaFoldDB" id="A0A151IU04"/>
<dbReference type="InterPro" id="IPR041588">
    <property type="entry name" value="Integrase_H2C2"/>
</dbReference>
<dbReference type="Proteomes" id="UP000078492">
    <property type="component" value="Unassembled WGS sequence"/>
</dbReference>
<evidence type="ECO:0008006" key="5">
    <source>
        <dbReference type="Google" id="ProtNLM"/>
    </source>
</evidence>
<evidence type="ECO:0000313" key="4">
    <source>
        <dbReference type="Proteomes" id="UP000078492"/>
    </source>
</evidence>
<evidence type="ECO:0000259" key="1">
    <source>
        <dbReference type="Pfam" id="PF17921"/>
    </source>
</evidence>
<dbReference type="Gene3D" id="3.30.420.10">
    <property type="entry name" value="Ribonuclease H-like superfamily/Ribonuclease H"/>
    <property type="match status" value="1"/>
</dbReference>
<gene>
    <name evidence="3" type="ORF">ALC57_17388</name>
</gene>
<evidence type="ECO:0000259" key="2">
    <source>
        <dbReference type="Pfam" id="PF18701"/>
    </source>
</evidence>
<organism evidence="3 4">
    <name type="scientific">Trachymyrmex cornetzi</name>
    <dbReference type="NCBI Taxonomy" id="471704"/>
    <lineage>
        <taxon>Eukaryota</taxon>
        <taxon>Metazoa</taxon>
        <taxon>Ecdysozoa</taxon>
        <taxon>Arthropoda</taxon>
        <taxon>Hexapoda</taxon>
        <taxon>Insecta</taxon>
        <taxon>Pterygota</taxon>
        <taxon>Neoptera</taxon>
        <taxon>Endopterygota</taxon>
        <taxon>Hymenoptera</taxon>
        <taxon>Apocrita</taxon>
        <taxon>Aculeata</taxon>
        <taxon>Formicoidea</taxon>
        <taxon>Formicidae</taxon>
        <taxon>Myrmicinae</taxon>
        <taxon>Trachymyrmex</taxon>
    </lineage>
</organism>
<accession>A0A151IU04</accession>
<dbReference type="PANTHER" id="PTHR47331">
    <property type="entry name" value="PHD-TYPE DOMAIN-CONTAINING PROTEIN"/>
    <property type="match status" value="1"/>
</dbReference>
<protein>
    <recommendedName>
        <fullName evidence="5">Integrase catalytic domain-containing protein</fullName>
    </recommendedName>
</protein>
<dbReference type="EMBL" id="KQ980990">
    <property type="protein sequence ID" value="KYN10479.1"/>
    <property type="molecule type" value="Genomic_DNA"/>
</dbReference>